<dbReference type="RefSeq" id="WP_209267993.1">
    <property type="nucleotide sequence ID" value="NZ_JAFFZN010000032.1"/>
</dbReference>
<dbReference type="CDD" id="cd01823">
    <property type="entry name" value="SEST_like"/>
    <property type="match status" value="1"/>
</dbReference>
<dbReference type="PANTHER" id="PTHR37981:SF1">
    <property type="entry name" value="SGNH HYDROLASE-TYPE ESTERASE DOMAIN-CONTAINING PROTEIN"/>
    <property type="match status" value="1"/>
</dbReference>
<dbReference type="SUPFAM" id="SSF52266">
    <property type="entry name" value="SGNH hydrolase"/>
    <property type="match status" value="1"/>
</dbReference>
<dbReference type="GO" id="GO:0016787">
    <property type="term" value="F:hydrolase activity"/>
    <property type="evidence" value="ECO:0007669"/>
    <property type="project" value="UniProtKB-KW"/>
</dbReference>
<evidence type="ECO:0000259" key="2">
    <source>
        <dbReference type="Pfam" id="PF13472"/>
    </source>
</evidence>
<dbReference type="Proteomes" id="UP001518976">
    <property type="component" value="Unassembled WGS sequence"/>
</dbReference>
<name>A0ABS3X1G7_9ACTN</name>
<keyword evidence="4" id="KW-1185">Reference proteome</keyword>
<comment type="caution">
    <text evidence="3">The sequence shown here is derived from an EMBL/GenBank/DDBJ whole genome shotgun (WGS) entry which is preliminary data.</text>
</comment>
<proteinExistence type="predicted"/>
<gene>
    <name evidence="3" type="ORF">JW592_27760</name>
</gene>
<keyword evidence="1" id="KW-0732">Signal</keyword>
<evidence type="ECO:0000256" key="1">
    <source>
        <dbReference type="SAM" id="SignalP"/>
    </source>
</evidence>
<sequence length="287" mass="30636">MVQVNQRFVRRLGATLVAGGMAAAVLPGTSVADSSAAAPPLKYVALGDSVAAGIGAGAPDARSHNCWIDRAAGKRVPNSSRAYPRRLAAELGAELNFQAYCGATVSQVRTKQARALSKKTRLVTVQVGANDFGFADVLIKCAIGDDEPCNNSLRWIQKQYTDVLPGRLDGLYRKIKDKTSKTKTKVVVVGYPKLVNPENTLCVTDGLGASSLPVMNAAAHTLNDVLRIQAAKHGFAFAEAERPFLGHAICDDEEWINGFSNPLVHSFHPNSRGQAALADIVRPHVKP</sequence>
<dbReference type="InterPro" id="IPR037460">
    <property type="entry name" value="SEST-like"/>
</dbReference>
<feature type="domain" description="SGNH hydrolase-type esterase" evidence="2">
    <location>
        <begin position="45"/>
        <end position="276"/>
    </location>
</feature>
<dbReference type="Gene3D" id="3.40.50.1110">
    <property type="entry name" value="SGNH hydrolase"/>
    <property type="match status" value="1"/>
</dbReference>
<dbReference type="EMBL" id="JAFFZN010000032">
    <property type="protein sequence ID" value="MBO8189225.1"/>
    <property type="molecule type" value="Genomic_DNA"/>
</dbReference>
<evidence type="ECO:0000313" key="4">
    <source>
        <dbReference type="Proteomes" id="UP001518976"/>
    </source>
</evidence>
<evidence type="ECO:0000313" key="3">
    <source>
        <dbReference type="EMBL" id="MBO8189225.1"/>
    </source>
</evidence>
<dbReference type="InterPro" id="IPR013830">
    <property type="entry name" value="SGNH_hydro"/>
</dbReference>
<dbReference type="InterPro" id="IPR036514">
    <property type="entry name" value="SGNH_hydro_sf"/>
</dbReference>
<feature type="chain" id="PRO_5045835484" evidence="1">
    <location>
        <begin position="33"/>
        <end position="287"/>
    </location>
</feature>
<reference evidence="3 4" key="1">
    <citation type="submission" date="2021-02" db="EMBL/GenBank/DDBJ databases">
        <title>Streptomyces spirodelae sp. nov., isolated from duckweed.</title>
        <authorList>
            <person name="Saimee Y."/>
            <person name="Duangmal K."/>
        </authorList>
    </citation>
    <scope>NUCLEOTIDE SEQUENCE [LARGE SCALE GENOMIC DNA]</scope>
    <source>
        <strain evidence="3 4">DW4-2</strain>
    </source>
</reference>
<dbReference type="Pfam" id="PF13472">
    <property type="entry name" value="Lipase_GDSL_2"/>
    <property type="match status" value="1"/>
</dbReference>
<protein>
    <submittedName>
        <fullName evidence="3">SGNH/GDSL hydrolase family protein</fullName>
    </submittedName>
</protein>
<keyword evidence="3" id="KW-0378">Hydrolase</keyword>
<accession>A0ABS3X1G7</accession>
<dbReference type="PANTHER" id="PTHR37981">
    <property type="entry name" value="LIPASE 2"/>
    <property type="match status" value="1"/>
</dbReference>
<organism evidence="3 4">
    <name type="scientific">Streptomyces spirodelae</name>
    <dbReference type="NCBI Taxonomy" id="2812904"/>
    <lineage>
        <taxon>Bacteria</taxon>
        <taxon>Bacillati</taxon>
        <taxon>Actinomycetota</taxon>
        <taxon>Actinomycetes</taxon>
        <taxon>Kitasatosporales</taxon>
        <taxon>Streptomycetaceae</taxon>
        <taxon>Streptomyces</taxon>
    </lineage>
</organism>
<feature type="signal peptide" evidence="1">
    <location>
        <begin position="1"/>
        <end position="32"/>
    </location>
</feature>